<protein>
    <recommendedName>
        <fullName evidence="4">Secreted protein</fullName>
    </recommendedName>
</protein>
<evidence type="ECO:0000313" key="3">
    <source>
        <dbReference type="Proteomes" id="UP000307440"/>
    </source>
</evidence>
<reference evidence="2 3" key="1">
    <citation type="journal article" date="2019" name="Nat. Ecol. Evol.">
        <title>Megaphylogeny resolves global patterns of mushroom evolution.</title>
        <authorList>
            <person name="Varga T."/>
            <person name="Krizsan K."/>
            <person name="Foldi C."/>
            <person name="Dima B."/>
            <person name="Sanchez-Garcia M."/>
            <person name="Sanchez-Ramirez S."/>
            <person name="Szollosi G.J."/>
            <person name="Szarkandi J.G."/>
            <person name="Papp V."/>
            <person name="Albert L."/>
            <person name="Andreopoulos W."/>
            <person name="Angelini C."/>
            <person name="Antonin V."/>
            <person name="Barry K.W."/>
            <person name="Bougher N.L."/>
            <person name="Buchanan P."/>
            <person name="Buyck B."/>
            <person name="Bense V."/>
            <person name="Catcheside P."/>
            <person name="Chovatia M."/>
            <person name="Cooper J."/>
            <person name="Damon W."/>
            <person name="Desjardin D."/>
            <person name="Finy P."/>
            <person name="Geml J."/>
            <person name="Haridas S."/>
            <person name="Hughes K."/>
            <person name="Justo A."/>
            <person name="Karasinski D."/>
            <person name="Kautmanova I."/>
            <person name="Kiss B."/>
            <person name="Kocsube S."/>
            <person name="Kotiranta H."/>
            <person name="LaButti K.M."/>
            <person name="Lechner B.E."/>
            <person name="Liimatainen K."/>
            <person name="Lipzen A."/>
            <person name="Lukacs Z."/>
            <person name="Mihaltcheva S."/>
            <person name="Morgado L.N."/>
            <person name="Niskanen T."/>
            <person name="Noordeloos M.E."/>
            <person name="Ohm R.A."/>
            <person name="Ortiz-Santana B."/>
            <person name="Ovrebo C."/>
            <person name="Racz N."/>
            <person name="Riley R."/>
            <person name="Savchenko A."/>
            <person name="Shiryaev A."/>
            <person name="Soop K."/>
            <person name="Spirin V."/>
            <person name="Szebenyi C."/>
            <person name="Tomsovsky M."/>
            <person name="Tulloss R.E."/>
            <person name="Uehling J."/>
            <person name="Grigoriev I.V."/>
            <person name="Vagvolgyi C."/>
            <person name="Papp T."/>
            <person name="Martin F.M."/>
            <person name="Miettinen O."/>
            <person name="Hibbett D.S."/>
            <person name="Nagy L.G."/>
        </authorList>
    </citation>
    <scope>NUCLEOTIDE SEQUENCE [LARGE SCALE GENOMIC DNA]</scope>
    <source>
        <strain evidence="2 3">CBS 121175</strain>
    </source>
</reference>
<dbReference type="Proteomes" id="UP000307440">
    <property type="component" value="Unassembled WGS sequence"/>
</dbReference>
<keyword evidence="1" id="KW-0732">Signal</keyword>
<accession>A0A5C3KYV7</accession>
<dbReference type="AlphaFoldDB" id="A0A5C3KYV7"/>
<feature type="signal peptide" evidence="1">
    <location>
        <begin position="1"/>
        <end position="20"/>
    </location>
</feature>
<evidence type="ECO:0008006" key="4">
    <source>
        <dbReference type="Google" id="ProtNLM"/>
    </source>
</evidence>
<evidence type="ECO:0000256" key="1">
    <source>
        <dbReference type="SAM" id="SignalP"/>
    </source>
</evidence>
<sequence length="86" mass="9291">MTKTILLSTFTMVGTGLGTADSEIHTNISRNNRDGQELTPKCRTTTVDAHHRLRTSPGGLPSFAVARHVGEIRVGIMVGRGRCMQA</sequence>
<keyword evidence="3" id="KW-1185">Reference proteome</keyword>
<gene>
    <name evidence="2" type="ORF">FA15DRAFT_672904</name>
</gene>
<evidence type="ECO:0000313" key="2">
    <source>
        <dbReference type="EMBL" id="TFK21118.1"/>
    </source>
</evidence>
<feature type="chain" id="PRO_5022700887" description="Secreted protein" evidence="1">
    <location>
        <begin position="21"/>
        <end position="86"/>
    </location>
</feature>
<organism evidence="2 3">
    <name type="scientific">Coprinopsis marcescibilis</name>
    <name type="common">Agaric fungus</name>
    <name type="synonym">Psathyrella marcescibilis</name>
    <dbReference type="NCBI Taxonomy" id="230819"/>
    <lineage>
        <taxon>Eukaryota</taxon>
        <taxon>Fungi</taxon>
        <taxon>Dikarya</taxon>
        <taxon>Basidiomycota</taxon>
        <taxon>Agaricomycotina</taxon>
        <taxon>Agaricomycetes</taxon>
        <taxon>Agaricomycetidae</taxon>
        <taxon>Agaricales</taxon>
        <taxon>Agaricineae</taxon>
        <taxon>Psathyrellaceae</taxon>
        <taxon>Coprinopsis</taxon>
    </lineage>
</organism>
<proteinExistence type="predicted"/>
<dbReference type="EMBL" id="ML210278">
    <property type="protein sequence ID" value="TFK21118.1"/>
    <property type="molecule type" value="Genomic_DNA"/>
</dbReference>
<name>A0A5C3KYV7_COPMA</name>